<dbReference type="Pfam" id="PF20151">
    <property type="entry name" value="DUF6533"/>
    <property type="match status" value="1"/>
</dbReference>
<dbReference type="AlphaFoldDB" id="A0AAD6U0H9"/>
<proteinExistence type="predicted"/>
<keyword evidence="2" id="KW-0472">Membrane</keyword>
<protein>
    <recommendedName>
        <fullName evidence="3">DUF6533 domain-containing protein</fullName>
    </recommendedName>
</protein>
<evidence type="ECO:0000313" key="5">
    <source>
        <dbReference type="Proteomes" id="UP001222325"/>
    </source>
</evidence>
<organism evidence="4 5">
    <name type="scientific">Mycena belliarum</name>
    <dbReference type="NCBI Taxonomy" id="1033014"/>
    <lineage>
        <taxon>Eukaryota</taxon>
        <taxon>Fungi</taxon>
        <taxon>Dikarya</taxon>
        <taxon>Basidiomycota</taxon>
        <taxon>Agaricomycotina</taxon>
        <taxon>Agaricomycetes</taxon>
        <taxon>Agaricomycetidae</taxon>
        <taxon>Agaricales</taxon>
        <taxon>Marasmiineae</taxon>
        <taxon>Mycenaceae</taxon>
        <taxon>Mycena</taxon>
    </lineage>
</organism>
<feature type="transmembrane region" description="Helical" evidence="2">
    <location>
        <begin position="15"/>
        <end position="33"/>
    </location>
</feature>
<dbReference type="InterPro" id="IPR045340">
    <property type="entry name" value="DUF6533"/>
</dbReference>
<feature type="domain" description="DUF6533" evidence="3">
    <location>
        <begin position="19"/>
        <end position="63"/>
    </location>
</feature>
<feature type="transmembrane region" description="Helical" evidence="2">
    <location>
        <begin position="53"/>
        <end position="76"/>
    </location>
</feature>
<gene>
    <name evidence="4" type="ORF">B0H15DRAFT_850504</name>
</gene>
<evidence type="ECO:0000313" key="4">
    <source>
        <dbReference type="EMBL" id="KAJ7083731.1"/>
    </source>
</evidence>
<evidence type="ECO:0000256" key="1">
    <source>
        <dbReference type="SAM" id="MobiDB-lite"/>
    </source>
</evidence>
<feature type="transmembrane region" description="Helical" evidence="2">
    <location>
        <begin position="172"/>
        <end position="193"/>
    </location>
</feature>
<dbReference type="EMBL" id="JARJCN010000040">
    <property type="protein sequence ID" value="KAJ7083731.1"/>
    <property type="molecule type" value="Genomic_DNA"/>
</dbReference>
<feature type="transmembrane region" description="Helical" evidence="2">
    <location>
        <begin position="232"/>
        <end position="251"/>
    </location>
</feature>
<evidence type="ECO:0000259" key="3">
    <source>
        <dbReference type="Pfam" id="PF20151"/>
    </source>
</evidence>
<keyword evidence="2" id="KW-1133">Transmembrane helix</keyword>
<feature type="compositionally biased region" description="Polar residues" evidence="1">
    <location>
        <begin position="305"/>
        <end position="317"/>
    </location>
</feature>
<dbReference type="Proteomes" id="UP001222325">
    <property type="component" value="Unassembled WGS sequence"/>
</dbReference>
<keyword evidence="5" id="KW-1185">Reference proteome</keyword>
<feature type="transmembrane region" description="Helical" evidence="2">
    <location>
        <begin position="205"/>
        <end position="226"/>
    </location>
</feature>
<accession>A0AAD6U0H9</accession>
<name>A0AAD6U0H9_9AGAR</name>
<keyword evidence="2" id="KW-0812">Transmembrane</keyword>
<feature type="compositionally biased region" description="Basic and acidic residues" evidence="1">
    <location>
        <begin position="258"/>
        <end position="268"/>
    </location>
</feature>
<feature type="transmembrane region" description="Helical" evidence="2">
    <location>
        <begin position="88"/>
        <end position="110"/>
    </location>
</feature>
<feature type="transmembrane region" description="Helical" evidence="2">
    <location>
        <begin position="122"/>
        <end position="143"/>
    </location>
</feature>
<reference evidence="4" key="1">
    <citation type="submission" date="2023-03" db="EMBL/GenBank/DDBJ databases">
        <title>Massive genome expansion in bonnet fungi (Mycena s.s.) driven by repeated elements and novel gene families across ecological guilds.</title>
        <authorList>
            <consortium name="Lawrence Berkeley National Laboratory"/>
            <person name="Harder C.B."/>
            <person name="Miyauchi S."/>
            <person name="Viragh M."/>
            <person name="Kuo A."/>
            <person name="Thoen E."/>
            <person name="Andreopoulos B."/>
            <person name="Lu D."/>
            <person name="Skrede I."/>
            <person name="Drula E."/>
            <person name="Henrissat B."/>
            <person name="Morin E."/>
            <person name="Kohler A."/>
            <person name="Barry K."/>
            <person name="LaButti K."/>
            <person name="Morin E."/>
            <person name="Salamov A."/>
            <person name="Lipzen A."/>
            <person name="Mereny Z."/>
            <person name="Hegedus B."/>
            <person name="Baldrian P."/>
            <person name="Stursova M."/>
            <person name="Weitz H."/>
            <person name="Taylor A."/>
            <person name="Grigoriev I.V."/>
            <person name="Nagy L.G."/>
            <person name="Martin F."/>
            <person name="Kauserud H."/>
        </authorList>
    </citation>
    <scope>NUCLEOTIDE SEQUENCE</scope>
    <source>
        <strain evidence="4">CBHHK173m</strain>
    </source>
</reference>
<evidence type="ECO:0000256" key="2">
    <source>
        <dbReference type="SAM" id="Phobius"/>
    </source>
</evidence>
<comment type="caution">
    <text evidence="4">The sequence shown here is derived from an EMBL/GenBank/DDBJ whole genome shotgun (WGS) entry which is preliminary data.</text>
</comment>
<sequence>MSASSAMEEIARDLLLTRYTGAAGLTILLYDHLLSLADERRLIWSAKFTSSKFLFLAMRYIVPGMMITQSVQLAGLSNVSLTDKFCKIWMSLAVIVAWVTFAINNWLVLLRLWVLWDRNRTVIICTLLLFISTQATTLVLAWLRVAEMLPTLLFNRPLQLCSLSAPSDIGYMWLPGLSFEFVMLVALGYEVLSRPRTLAGLQRDGYGYFLCLFALSLANTIIFLVARLSLAFSAFFFTWCFATTTTCRMILNLRRSSESQPHPHHEADPSEAVDEPDAQFSQSGHRPAQVIKLGLIPRNDESNSHHSTNSTLVQERE</sequence>
<feature type="region of interest" description="Disordered" evidence="1">
    <location>
        <begin position="258"/>
        <end position="317"/>
    </location>
</feature>